<evidence type="ECO:0000256" key="4">
    <source>
        <dbReference type="ARBA" id="ARBA00011245"/>
    </source>
</evidence>
<comment type="subunit">
    <text evidence="4">Monomer.</text>
</comment>
<dbReference type="GO" id="GO:0008828">
    <property type="term" value="F:dATP diphosphatase activity"/>
    <property type="evidence" value="ECO:0007669"/>
    <property type="project" value="UniProtKB-EC"/>
</dbReference>
<evidence type="ECO:0000256" key="6">
    <source>
        <dbReference type="ARBA" id="ARBA00022801"/>
    </source>
</evidence>
<proteinExistence type="inferred from homology"/>
<dbReference type="SUPFAM" id="SSF55811">
    <property type="entry name" value="Nudix"/>
    <property type="match status" value="1"/>
</dbReference>
<dbReference type="InterPro" id="IPR000086">
    <property type="entry name" value="NUDIX_hydrolase_dom"/>
</dbReference>
<evidence type="ECO:0000256" key="1">
    <source>
        <dbReference type="ARBA" id="ARBA00001946"/>
    </source>
</evidence>
<reference evidence="25" key="1">
    <citation type="submission" date="2021-02" db="EMBL/GenBank/DDBJ databases">
        <authorList>
            <person name="Nowell W R."/>
        </authorList>
    </citation>
    <scope>NUCLEOTIDE SEQUENCE</scope>
    <source>
        <strain evidence="25">Ploen Becks lab</strain>
    </source>
</reference>
<evidence type="ECO:0000256" key="23">
    <source>
        <dbReference type="ARBA" id="ARBA00053094"/>
    </source>
</evidence>
<dbReference type="GO" id="GO:0005634">
    <property type="term" value="C:nucleus"/>
    <property type="evidence" value="ECO:0007669"/>
    <property type="project" value="UniProtKB-SubCell"/>
</dbReference>
<dbReference type="Pfam" id="PF00293">
    <property type="entry name" value="NUDIX"/>
    <property type="match status" value="1"/>
</dbReference>
<dbReference type="InterPro" id="IPR015797">
    <property type="entry name" value="NUDIX_hydrolase-like_dom_sf"/>
</dbReference>
<dbReference type="CDD" id="cd03427">
    <property type="entry name" value="NUDIX_MTH1_Nudt1"/>
    <property type="match status" value="1"/>
</dbReference>
<evidence type="ECO:0000256" key="2">
    <source>
        <dbReference type="ARBA" id="ARBA00004123"/>
    </source>
</evidence>
<dbReference type="AlphaFoldDB" id="A0A813N071"/>
<dbReference type="OrthoDB" id="408303at2759"/>
<name>A0A813N071_9BILA</name>
<comment type="catalytic activity">
    <reaction evidence="11">
        <text>8-oxo-dGTP + H2O = 8-oxo-dGMP + diphosphate + H(+)</text>
        <dbReference type="Rhea" id="RHEA:31575"/>
        <dbReference type="ChEBI" id="CHEBI:15377"/>
        <dbReference type="ChEBI" id="CHEBI:15378"/>
        <dbReference type="ChEBI" id="CHEBI:33019"/>
        <dbReference type="ChEBI" id="CHEBI:63224"/>
        <dbReference type="ChEBI" id="CHEBI:77896"/>
    </reaction>
    <physiologicalReaction direction="left-to-right" evidence="11">
        <dbReference type="Rhea" id="RHEA:31576"/>
    </physiologicalReaction>
</comment>
<evidence type="ECO:0000256" key="19">
    <source>
        <dbReference type="ARBA" id="ARBA00032071"/>
    </source>
</evidence>
<dbReference type="InterPro" id="IPR003563">
    <property type="entry name" value="8ODP"/>
</dbReference>
<evidence type="ECO:0000259" key="24">
    <source>
        <dbReference type="PROSITE" id="PS51462"/>
    </source>
</evidence>
<keyword evidence="26" id="KW-1185">Reference proteome</keyword>
<evidence type="ECO:0000256" key="17">
    <source>
        <dbReference type="ARBA" id="ARBA00030682"/>
    </source>
</evidence>
<comment type="cofactor">
    <cofactor evidence="1">
        <name>Mg(2+)</name>
        <dbReference type="ChEBI" id="CHEBI:18420"/>
    </cofactor>
</comment>
<gene>
    <name evidence="25" type="ORF">OXX778_LOCUS2785</name>
</gene>
<dbReference type="GO" id="GO:0042262">
    <property type="term" value="P:DNA protection"/>
    <property type="evidence" value="ECO:0007669"/>
    <property type="project" value="InterPro"/>
</dbReference>
<evidence type="ECO:0000256" key="11">
    <source>
        <dbReference type="ARBA" id="ARBA00024486"/>
    </source>
</evidence>
<comment type="catalytic activity">
    <reaction evidence="20">
        <text>N(6)-methyl-ATP + H2O = N(6)-methyl-AMP + diphosphate + H(+)</text>
        <dbReference type="Rhea" id="RHEA:67608"/>
        <dbReference type="ChEBI" id="CHEBI:15377"/>
        <dbReference type="ChEBI" id="CHEBI:15378"/>
        <dbReference type="ChEBI" id="CHEBI:33019"/>
        <dbReference type="ChEBI" id="CHEBI:144842"/>
        <dbReference type="ChEBI" id="CHEBI:172873"/>
    </reaction>
    <physiologicalReaction direction="left-to-right" evidence="20">
        <dbReference type="Rhea" id="RHEA:67609"/>
    </physiologicalReaction>
</comment>
<comment type="function">
    <text evidence="23">Oxidized purine nucleoside triphosphate hydrolase which is a prominent sanitizer of the oxidized nucleotide pool. Catalyzes the hydrolysis of 2-oxo-dATP (2-hydroxy-dATP) into 2-oxo-dAMP. Also has a significant hydrolase activity toward 2-oxo-ATP, 8-oxo-dGTP and 8-oxo-dATP. Through the hydrolysis of oxidized purine nucleoside triphosphates, prevents their incorporation into DNA and the subsequent transversions A:T to C:G and G:C to T:A. Also catalyzes the hydrolysis of methylated purine nucleoside triphosphate preventing their integration into DNA. Through this antimutagenic activity protects cells from oxidative stress.</text>
</comment>
<evidence type="ECO:0000256" key="15">
    <source>
        <dbReference type="ARBA" id="ARBA00029673"/>
    </source>
</evidence>
<comment type="subcellular location">
    <subcellularLocation>
        <location evidence="2">Nucleus</location>
    </subcellularLocation>
</comment>
<evidence type="ECO:0000256" key="12">
    <source>
        <dbReference type="ARBA" id="ARBA00024596"/>
    </source>
</evidence>
<comment type="catalytic activity">
    <reaction evidence="22">
        <text>N(6)-methyl-dATP + H2O = N(6)-methyl-dAMP + diphosphate + H(+)</text>
        <dbReference type="Rhea" id="RHEA:67604"/>
        <dbReference type="ChEBI" id="CHEBI:15377"/>
        <dbReference type="ChEBI" id="CHEBI:15378"/>
        <dbReference type="ChEBI" id="CHEBI:33019"/>
        <dbReference type="ChEBI" id="CHEBI:169976"/>
        <dbReference type="ChEBI" id="CHEBI:172872"/>
    </reaction>
    <physiologicalReaction direction="left-to-right" evidence="22">
        <dbReference type="Rhea" id="RHEA:67605"/>
    </physiologicalReaction>
</comment>
<evidence type="ECO:0000256" key="10">
    <source>
        <dbReference type="ARBA" id="ARBA00024459"/>
    </source>
</evidence>
<keyword evidence="7" id="KW-0460">Magnesium</keyword>
<evidence type="ECO:0000256" key="8">
    <source>
        <dbReference type="ARBA" id="ARBA00023242"/>
    </source>
</evidence>
<dbReference type="GO" id="GO:0008413">
    <property type="term" value="F:8-oxo-7,8-dihydroguanosine triphosphate pyrophosphatase activity"/>
    <property type="evidence" value="ECO:0007669"/>
    <property type="project" value="InterPro"/>
</dbReference>
<feature type="domain" description="Nudix hydrolase" evidence="24">
    <location>
        <begin position="5"/>
        <end position="136"/>
    </location>
</feature>
<evidence type="ECO:0000256" key="9">
    <source>
        <dbReference type="ARBA" id="ARBA00024448"/>
    </source>
</evidence>
<dbReference type="PROSITE" id="PS00893">
    <property type="entry name" value="NUDIX_BOX"/>
    <property type="match status" value="1"/>
</dbReference>
<dbReference type="PANTHER" id="PTHR43758:SF2">
    <property type="entry name" value="OXIDIZED PURINE NUCLEOSIDE TRIPHOSPHATE HYDROLASE"/>
    <property type="match status" value="1"/>
</dbReference>
<organism evidence="25 26">
    <name type="scientific">Brachionus calyciflorus</name>
    <dbReference type="NCBI Taxonomy" id="104777"/>
    <lineage>
        <taxon>Eukaryota</taxon>
        <taxon>Metazoa</taxon>
        <taxon>Spiralia</taxon>
        <taxon>Gnathifera</taxon>
        <taxon>Rotifera</taxon>
        <taxon>Eurotatoria</taxon>
        <taxon>Monogononta</taxon>
        <taxon>Pseudotrocha</taxon>
        <taxon>Ploima</taxon>
        <taxon>Brachionidae</taxon>
        <taxon>Brachionus</taxon>
    </lineage>
</organism>
<dbReference type="GO" id="GO:0005737">
    <property type="term" value="C:cytoplasm"/>
    <property type="evidence" value="ECO:0007669"/>
    <property type="project" value="TreeGrafter"/>
</dbReference>
<comment type="similarity">
    <text evidence="3">Belongs to the Nudix hydrolase family.</text>
</comment>
<evidence type="ECO:0000256" key="13">
    <source>
        <dbReference type="ARBA" id="ARBA00026103"/>
    </source>
</evidence>
<comment type="catalytic activity">
    <reaction evidence="21">
        <text>O(6)-methyl-dGTP + H2O = O(6)-methyl-dGMP + diphosphate + H(+)</text>
        <dbReference type="Rhea" id="RHEA:67600"/>
        <dbReference type="ChEBI" id="CHEBI:15377"/>
        <dbReference type="ChEBI" id="CHEBI:15378"/>
        <dbReference type="ChEBI" id="CHEBI:33019"/>
        <dbReference type="ChEBI" id="CHEBI:169974"/>
        <dbReference type="ChEBI" id="CHEBI:169975"/>
    </reaction>
    <physiologicalReaction direction="left-to-right" evidence="21">
        <dbReference type="Rhea" id="RHEA:67601"/>
    </physiologicalReaction>
</comment>
<dbReference type="EMBL" id="CAJNOC010000227">
    <property type="protein sequence ID" value="CAF0730093.1"/>
    <property type="molecule type" value="Genomic_DNA"/>
</dbReference>
<protein>
    <recommendedName>
        <fullName evidence="14">Oxidized purine nucleoside triphosphate hydrolase</fullName>
        <ecNumber evidence="13">3.6.1.56</ecNumber>
    </recommendedName>
    <alternativeName>
        <fullName evidence="18">2-hydroxy-dATP diphosphatase</fullName>
    </alternativeName>
    <alternativeName>
        <fullName evidence="17">7,8-dihydro-8-oxoguanine triphosphatase</fullName>
    </alternativeName>
    <alternativeName>
        <fullName evidence="16">8-oxo-dGTPase</fullName>
    </alternativeName>
    <alternativeName>
        <fullName evidence="19">Methylated purine nucleoside triphosphate hydrolase</fullName>
    </alternativeName>
    <alternativeName>
        <fullName evidence="15">Nucleoside diphosphate-linked moiety X motif 1</fullName>
    </alternativeName>
</protein>
<sequence length="164" mass="19309">MDFKIKRIYSLVFVKDTLNKKILLGYKKRGFGKSKWIGLGGKLHPDESIIECAIREVKEEANIELTSVDKIGYLEYIFEDETNVMAVHVFSADSYSGEISETEEIRPEWFEYGSVPFDKMWPDDRYWFHLMLSNKRFKGHFLYEANLENIKIYDLSEVDNISDI</sequence>
<dbReference type="Gene3D" id="3.90.79.10">
    <property type="entry name" value="Nucleoside Triphosphate Pyrophosphohydrolase"/>
    <property type="match status" value="1"/>
</dbReference>
<keyword evidence="5" id="KW-0479">Metal-binding</keyword>
<evidence type="ECO:0000256" key="5">
    <source>
        <dbReference type="ARBA" id="ARBA00022723"/>
    </source>
</evidence>
<dbReference type="Proteomes" id="UP000663879">
    <property type="component" value="Unassembled WGS sequence"/>
</dbReference>
<keyword evidence="8" id="KW-0539">Nucleus</keyword>
<evidence type="ECO:0000256" key="22">
    <source>
        <dbReference type="ARBA" id="ARBA00049032"/>
    </source>
</evidence>
<evidence type="ECO:0000256" key="3">
    <source>
        <dbReference type="ARBA" id="ARBA00005582"/>
    </source>
</evidence>
<evidence type="ECO:0000313" key="26">
    <source>
        <dbReference type="Proteomes" id="UP000663879"/>
    </source>
</evidence>
<dbReference type="GO" id="GO:0046872">
    <property type="term" value="F:metal ion binding"/>
    <property type="evidence" value="ECO:0007669"/>
    <property type="project" value="UniProtKB-KW"/>
</dbReference>
<comment type="catalytic activity">
    <reaction evidence="10">
        <text>2-oxo-dATP + H2O = 2-oxo-dAMP + diphosphate + H(+)</text>
        <dbReference type="Rhea" id="RHEA:31583"/>
        <dbReference type="ChEBI" id="CHEBI:15377"/>
        <dbReference type="ChEBI" id="CHEBI:15378"/>
        <dbReference type="ChEBI" id="CHEBI:33019"/>
        <dbReference type="ChEBI" id="CHEBI:63212"/>
        <dbReference type="ChEBI" id="CHEBI:77897"/>
        <dbReference type="EC" id="3.6.1.56"/>
    </reaction>
    <physiologicalReaction direction="left-to-right" evidence="10">
        <dbReference type="Rhea" id="RHEA:31584"/>
    </physiologicalReaction>
</comment>
<evidence type="ECO:0000256" key="14">
    <source>
        <dbReference type="ARBA" id="ARBA00026218"/>
    </source>
</evidence>
<dbReference type="PANTHER" id="PTHR43758">
    <property type="entry name" value="7,8-DIHYDRO-8-OXOGUANINE TRIPHOSPHATASE"/>
    <property type="match status" value="1"/>
</dbReference>
<comment type="catalytic activity">
    <reaction evidence="12">
        <text>2-oxo-ATP + H2O = 2-oxo-AMP + diphosphate + H(+)</text>
        <dbReference type="Rhea" id="RHEA:67392"/>
        <dbReference type="ChEBI" id="CHEBI:15377"/>
        <dbReference type="ChEBI" id="CHEBI:15378"/>
        <dbReference type="ChEBI" id="CHEBI:33019"/>
        <dbReference type="ChEBI" id="CHEBI:71395"/>
        <dbReference type="ChEBI" id="CHEBI:172878"/>
    </reaction>
    <physiologicalReaction direction="left-to-right" evidence="12">
        <dbReference type="Rhea" id="RHEA:67393"/>
    </physiologicalReaction>
</comment>
<dbReference type="PRINTS" id="PR01403">
    <property type="entry name" value="8OXTPHPHTASE"/>
</dbReference>
<evidence type="ECO:0000256" key="21">
    <source>
        <dbReference type="ARBA" id="ARBA00048894"/>
    </source>
</evidence>
<evidence type="ECO:0000256" key="20">
    <source>
        <dbReference type="ARBA" id="ARBA00048002"/>
    </source>
</evidence>
<dbReference type="EC" id="3.6.1.56" evidence="13"/>
<evidence type="ECO:0000256" key="7">
    <source>
        <dbReference type="ARBA" id="ARBA00022842"/>
    </source>
</evidence>
<evidence type="ECO:0000256" key="16">
    <source>
        <dbReference type="ARBA" id="ARBA00030634"/>
    </source>
</evidence>
<comment type="catalytic activity">
    <reaction evidence="9">
        <text>8-oxo-dATP + H2O = 8-oxo-dAMP + diphosphate + H(+)</text>
        <dbReference type="Rhea" id="RHEA:65396"/>
        <dbReference type="ChEBI" id="CHEBI:15377"/>
        <dbReference type="ChEBI" id="CHEBI:15378"/>
        <dbReference type="ChEBI" id="CHEBI:33019"/>
        <dbReference type="ChEBI" id="CHEBI:71361"/>
        <dbReference type="ChEBI" id="CHEBI:172871"/>
    </reaction>
    <physiologicalReaction direction="left-to-right" evidence="9">
        <dbReference type="Rhea" id="RHEA:65397"/>
    </physiologicalReaction>
</comment>
<evidence type="ECO:0000256" key="18">
    <source>
        <dbReference type="ARBA" id="ARBA00031927"/>
    </source>
</evidence>
<keyword evidence="6" id="KW-0378">Hydrolase</keyword>
<evidence type="ECO:0000313" key="25">
    <source>
        <dbReference type="EMBL" id="CAF0730093.1"/>
    </source>
</evidence>
<dbReference type="InterPro" id="IPR020084">
    <property type="entry name" value="NUDIX_hydrolase_CS"/>
</dbReference>
<accession>A0A813N071</accession>
<comment type="caution">
    <text evidence="25">The sequence shown here is derived from an EMBL/GenBank/DDBJ whole genome shotgun (WGS) entry which is preliminary data.</text>
</comment>
<dbReference type="PROSITE" id="PS51462">
    <property type="entry name" value="NUDIX"/>
    <property type="match status" value="1"/>
</dbReference>